<sequence length="1157" mass="129345">MGSFLEDILKHIAASPEGKIASTDVLWNSELPGEVLFVPEPSSILYKCILTALPGRYNGLVYDKSSLPKMYSSFFEDASEAPVLRVAAIVGVLAKLAQDPQISDDIRGKIDRGKTDTLFWQMLGKEKPLDAKTESGTGWSSSSFMGSLPAQMQRILDDCHLFSNMLKWKEGFGFHTDDLGKAEKAFQELLGRIKDPFYTQDLLQKLASGKSPADLQKIIYVSFIKLGLVERTIWQRKRGRSVSTLYEAKSNDEERYAKSADYWAVETLVDPIAQTRSSVKVLCDQLYVSTQGTLDDTARSQIREIPRKLTGSMGGIDIISGINVTIVDYFVGRLIDVAERGLEGYLMPSEEQPRMSAKESQQHKEDFVKEQGQIVQCLKVEYMSRSAMSKTGQSAVPGWGSTPAMLSGNDQDRRPSLSKSTAHDTVQNIYEPLGSTEIRLIKILPGMQDDSISLDLHVVDLQQRPMYDALSYVWTPRDRTIDTARQVEPVTIGNYDNARVCIGANLEAAIRCLRSAETPRTLWVDALCINQDEKLERNHQVRLMSKIYSSARNVIIWLGPPQNHSEFALSTCSTGRLNIEDIGLFIYAMEAVLRRDWFGRLWIAQELTLSRMSPLIYHGQQILDWDSFASAVRLVHARILGQADVAGVEEPSYLPVLQKETIDEILTSGQPKVIRGMYPPAMIARAECVEQLDDMRKAGPHADFTEQLLRTKYLQASDVRDKVFGLLGMSTFKRWEIVPDYTKSYEEVVAMTAAVMMRENFGLYIRSRLWELARGKSFESSVQFAWVPDLQLLSRPRHDSLIVPSLESLQQALAQTHGIAPLVNFSKDCRSFTTIGRHRGRIVAAARVVNAYAGSTVGDSFLSGICQWLSVPGEEVDTNAILSALMGPNSTLAPGETKELLDVLNQLCQYSLANTDVPRDLIDAPAYKDLQQRLEPHDKLSTEIFVTDTGLVGIAATRTNSRSFSPLLNNGNSPIVAGLFGLDLPFILEKADGDNQYQMITIAHVAYLTLGDEFVESMRPGANLWEAVDKGGLQPRTATPAFPPLTPKTLRLHPPRPLKRDLARPRTRRHLRARRDQVFQRNRLGLLFARRFTRQLIGRRLALTANKIGQQQRVILFIKVEARCVDDDAIATHGVEPRGRRKVPVIYAAGPFEVGHA</sequence>
<name>A0ACC2IA41_9PLEO</name>
<reference evidence="1" key="1">
    <citation type="submission" date="2022-11" db="EMBL/GenBank/DDBJ databases">
        <title>Genome Sequence of Boeremia exigua.</title>
        <authorList>
            <person name="Buettner E."/>
        </authorList>
    </citation>
    <scope>NUCLEOTIDE SEQUENCE</scope>
    <source>
        <strain evidence="1">CU02</strain>
    </source>
</reference>
<evidence type="ECO:0000313" key="2">
    <source>
        <dbReference type="Proteomes" id="UP001153331"/>
    </source>
</evidence>
<keyword evidence="2" id="KW-1185">Reference proteome</keyword>
<protein>
    <submittedName>
        <fullName evidence="1">Uncharacterized protein</fullName>
    </submittedName>
</protein>
<proteinExistence type="predicted"/>
<comment type="caution">
    <text evidence="1">The sequence shown here is derived from an EMBL/GenBank/DDBJ whole genome shotgun (WGS) entry which is preliminary data.</text>
</comment>
<dbReference type="EMBL" id="JAPHNI010000360">
    <property type="protein sequence ID" value="KAJ8111987.1"/>
    <property type="molecule type" value="Genomic_DNA"/>
</dbReference>
<gene>
    <name evidence="1" type="ORF">OPT61_g5545</name>
</gene>
<evidence type="ECO:0000313" key="1">
    <source>
        <dbReference type="EMBL" id="KAJ8111987.1"/>
    </source>
</evidence>
<accession>A0ACC2IA41</accession>
<organism evidence="1 2">
    <name type="scientific">Boeremia exigua</name>
    <dbReference type="NCBI Taxonomy" id="749465"/>
    <lineage>
        <taxon>Eukaryota</taxon>
        <taxon>Fungi</taxon>
        <taxon>Dikarya</taxon>
        <taxon>Ascomycota</taxon>
        <taxon>Pezizomycotina</taxon>
        <taxon>Dothideomycetes</taxon>
        <taxon>Pleosporomycetidae</taxon>
        <taxon>Pleosporales</taxon>
        <taxon>Pleosporineae</taxon>
        <taxon>Didymellaceae</taxon>
        <taxon>Boeremia</taxon>
    </lineage>
</organism>
<dbReference type="Proteomes" id="UP001153331">
    <property type="component" value="Unassembled WGS sequence"/>
</dbReference>